<reference evidence="2 3" key="1">
    <citation type="submission" date="2021-06" db="EMBL/GenBank/DDBJ databases">
        <authorList>
            <person name="Palmer J.M."/>
        </authorList>
    </citation>
    <scope>NUCLEOTIDE SEQUENCE [LARGE SCALE GENOMIC DNA]</scope>
    <source>
        <strain evidence="2 3">AS_MEX2019</strain>
        <tissue evidence="2">Muscle</tissue>
    </source>
</reference>
<evidence type="ECO:0000313" key="3">
    <source>
        <dbReference type="Proteomes" id="UP001469553"/>
    </source>
</evidence>
<keyword evidence="3" id="KW-1185">Reference proteome</keyword>
<proteinExistence type="predicted"/>
<accession>A0ABV0ZYF2</accession>
<dbReference type="InterPro" id="IPR039725">
    <property type="entry name" value="CC2D1A/B"/>
</dbReference>
<organism evidence="2 3">
    <name type="scientific">Ameca splendens</name>
    <dbReference type="NCBI Taxonomy" id="208324"/>
    <lineage>
        <taxon>Eukaryota</taxon>
        <taxon>Metazoa</taxon>
        <taxon>Chordata</taxon>
        <taxon>Craniata</taxon>
        <taxon>Vertebrata</taxon>
        <taxon>Euteleostomi</taxon>
        <taxon>Actinopterygii</taxon>
        <taxon>Neopterygii</taxon>
        <taxon>Teleostei</taxon>
        <taxon>Neoteleostei</taxon>
        <taxon>Acanthomorphata</taxon>
        <taxon>Ovalentaria</taxon>
        <taxon>Atherinomorphae</taxon>
        <taxon>Cyprinodontiformes</taxon>
        <taxon>Goodeidae</taxon>
        <taxon>Ameca</taxon>
    </lineage>
</organism>
<evidence type="ECO:0000313" key="2">
    <source>
        <dbReference type="EMBL" id="MEQ2310580.1"/>
    </source>
</evidence>
<evidence type="ECO:0008006" key="4">
    <source>
        <dbReference type="Google" id="ProtNLM"/>
    </source>
</evidence>
<dbReference type="PANTHER" id="PTHR13076:SF8">
    <property type="entry name" value="COILED-COIL AND C2 DOMAIN-CONTAINING PROTEIN 1A"/>
    <property type="match status" value="1"/>
</dbReference>
<feature type="region of interest" description="Disordered" evidence="1">
    <location>
        <begin position="37"/>
        <end position="80"/>
    </location>
</feature>
<dbReference type="PANTHER" id="PTHR13076">
    <property type="entry name" value="COILED-COIL AND C2 DOMAIN-CONTAINING PROTEIN 1-LIKE"/>
    <property type="match status" value="1"/>
</dbReference>
<sequence>MDGRKATGGKLEVMVKIREPLSGVDLQPMTEKWYVVEPVSSLSPPEKQKERAPSPRSKPKHESSSRSSHPDNSPPQYNLHSFSLLNYDKERLERKFADYRKNHREPPSDLIHQHREVIHRLQWQKAQLERGSPALLTEYEHVLRRFVQGLSESVKKYSSQGNREAAKDALGRLKMVENELESLKRKRTG</sequence>
<evidence type="ECO:0000256" key="1">
    <source>
        <dbReference type="SAM" id="MobiDB-lite"/>
    </source>
</evidence>
<name>A0ABV0ZYF2_9TELE</name>
<comment type="caution">
    <text evidence="2">The sequence shown here is derived from an EMBL/GenBank/DDBJ whole genome shotgun (WGS) entry which is preliminary data.</text>
</comment>
<protein>
    <recommendedName>
        <fullName evidence="4">Occludin/ELL domain-containing protein 1</fullName>
    </recommendedName>
</protein>
<dbReference type="EMBL" id="JAHRIP010075843">
    <property type="protein sequence ID" value="MEQ2310580.1"/>
    <property type="molecule type" value="Genomic_DNA"/>
</dbReference>
<dbReference type="Proteomes" id="UP001469553">
    <property type="component" value="Unassembled WGS sequence"/>
</dbReference>
<feature type="compositionally biased region" description="Low complexity" evidence="1">
    <location>
        <begin position="65"/>
        <end position="75"/>
    </location>
</feature>
<gene>
    <name evidence="2" type="ORF">AMECASPLE_010486</name>
</gene>